<dbReference type="GO" id="GO:0005576">
    <property type="term" value="C:extracellular region"/>
    <property type="evidence" value="ECO:0007669"/>
    <property type="project" value="GOC"/>
</dbReference>
<comment type="caution">
    <text evidence="2">The sequence shown here is derived from an EMBL/GenBank/DDBJ whole genome shotgun (WGS) entry which is preliminary data.</text>
</comment>
<evidence type="ECO:0000256" key="1">
    <source>
        <dbReference type="SAM" id="MobiDB-lite"/>
    </source>
</evidence>
<proteinExistence type="predicted"/>
<gene>
    <name evidence="2" type="ORF">D9Q98_000160</name>
</gene>
<dbReference type="InterPro" id="IPR042422">
    <property type="entry name" value="CC103"/>
</dbReference>
<evidence type="ECO:0000313" key="2">
    <source>
        <dbReference type="EMBL" id="KAI3437712.1"/>
    </source>
</evidence>
<dbReference type="AlphaFoldDB" id="A0A9D4TXM8"/>
<reference evidence="2" key="1">
    <citation type="journal article" date="2019" name="Plant J.">
        <title>Chlorella vulgaris genome assembly and annotation reveals the molecular basis for metabolic acclimation to high light conditions.</title>
        <authorList>
            <person name="Cecchin M."/>
            <person name="Marcolungo L."/>
            <person name="Rossato M."/>
            <person name="Girolomoni L."/>
            <person name="Cosentino E."/>
            <person name="Cuine S."/>
            <person name="Li-Beisson Y."/>
            <person name="Delledonne M."/>
            <person name="Ballottari M."/>
        </authorList>
    </citation>
    <scope>NUCLEOTIDE SEQUENCE</scope>
    <source>
        <strain evidence="2">211/11P</strain>
    </source>
</reference>
<dbReference type="GO" id="GO:0036159">
    <property type="term" value="P:inner dynein arm assembly"/>
    <property type="evidence" value="ECO:0007669"/>
    <property type="project" value="TreeGrafter"/>
</dbReference>
<evidence type="ECO:0000313" key="3">
    <source>
        <dbReference type="Proteomes" id="UP001055712"/>
    </source>
</evidence>
<name>A0A9D4TXM8_CHLVU</name>
<dbReference type="GO" id="GO:0003351">
    <property type="term" value="P:epithelial cilium movement involved in extracellular fluid movement"/>
    <property type="evidence" value="ECO:0007669"/>
    <property type="project" value="TreeGrafter"/>
</dbReference>
<accession>A0A9D4TXM8</accession>
<dbReference type="Proteomes" id="UP001055712">
    <property type="component" value="Unassembled WGS sequence"/>
</dbReference>
<dbReference type="GO" id="GO:0007368">
    <property type="term" value="P:determination of left/right symmetry"/>
    <property type="evidence" value="ECO:0007669"/>
    <property type="project" value="TreeGrafter"/>
</dbReference>
<dbReference type="EMBL" id="SIDB01000001">
    <property type="protein sequence ID" value="KAI3437712.1"/>
    <property type="molecule type" value="Genomic_DNA"/>
</dbReference>
<reference evidence="2" key="2">
    <citation type="submission" date="2020-11" db="EMBL/GenBank/DDBJ databases">
        <authorList>
            <person name="Cecchin M."/>
            <person name="Marcolungo L."/>
            <person name="Rossato M."/>
            <person name="Girolomoni L."/>
            <person name="Cosentino E."/>
            <person name="Cuine S."/>
            <person name="Li-Beisson Y."/>
            <person name="Delledonne M."/>
            <person name="Ballottari M."/>
        </authorList>
    </citation>
    <scope>NUCLEOTIDE SEQUENCE</scope>
    <source>
        <strain evidence="2">211/11P</strain>
        <tissue evidence="2">Whole cell</tissue>
    </source>
</reference>
<feature type="compositionally biased region" description="Polar residues" evidence="1">
    <location>
        <begin position="113"/>
        <end position="132"/>
    </location>
</feature>
<protein>
    <submittedName>
        <fullName evidence="2">Uncharacterized protein</fullName>
    </submittedName>
</protein>
<organism evidence="2 3">
    <name type="scientific">Chlorella vulgaris</name>
    <name type="common">Green alga</name>
    <dbReference type="NCBI Taxonomy" id="3077"/>
    <lineage>
        <taxon>Eukaryota</taxon>
        <taxon>Viridiplantae</taxon>
        <taxon>Chlorophyta</taxon>
        <taxon>core chlorophytes</taxon>
        <taxon>Trebouxiophyceae</taxon>
        <taxon>Chlorellales</taxon>
        <taxon>Chlorellaceae</taxon>
        <taxon>Chlorella clade</taxon>
        <taxon>Chlorella</taxon>
    </lineage>
</organism>
<keyword evidence="3" id="KW-1185">Reference proteome</keyword>
<dbReference type="PANTHER" id="PTHR28572">
    <property type="entry name" value="COILED-COIL DOMAIN-CONTAINING PROTEIN 103"/>
    <property type="match status" value="1"/>
</dbReference>
<sequence>MLAPQQQQQQLRRRVDAAVAEDTRVQASVVAATSLLDAAVFANCPAAAASQAVDAAKKAAIRQRVDVETFQALVSAAHLRPMQGGLRFQPGHSSKPSTAHRHFLPDGTIAPLPSSTSIKPRSGLPSPTATDNALRSGADFQRAWRAAPACKGRLPLLRRAWQAGALPRLLKLEVNSRLLEDVLDCLVANVGADEADGVTPTSGRPSDAAGLAAAVLEAAASASAFEVALAGLPLQCRRRLASLVHGLEASGVASSALLHAYARLEVAQGKGCKSV</sequence>
<dbReference type="OrthoDB" id="447931at2759"/>
<dbReference type="GO" id="GO:0036157">
    <property type="term" value="C:outer dynein arm"/>
    <property type="evidence" value="ECO:0007669"/>
    <property type="project" value="InterPro"/>
</dbReference>
<feature type="region of interest" description="Disordered" evidence="1">
    <location>
        <begin position="87"/>
        <end position="132"/>
    </location>
</feature>
<dbReference type="PANTHER" id="PTHR28572:SF1">
    <property type="entry name" value="COILED-COIL DOMAIN-CONTAINING PROTEIN 103"/>
    <property type="match status" value="1"/>
</dbReference>